<evidence type="ECO:0000256" key="7">
    <source>
        <dbReference type="SAM" id="MobiDB-lite"/>
    </source>
</evidence>
<evidence type="ECO:0000256" key="8">
    <source>
        <dbReference type="SAM" id="Phobius"/>
    </source>
</evidence>
<reference evidence="9 10" key="1">
    <citation type="submission" date="2019-08" db="EMBL/GenBank/DDBJ databases">
        <title>Deep-cultivation of Planctomycetes and their phenomic and genomic characterization uncovers novel biology.</title>
        <authorList>
            <person name="Wiegand S."/>
            <person name="Jogler M."/>
            <person name="Boedeker C."/>
            <person name="Pinto D."/>
            <person name="Vollmers J."/>
            <person name="Rivas-Marin E."/>
            <person name="Kohn T."/>
            <person name="Peeters S.H."/>
            <person name="Heuer A."/>
            <person name="Rast P."/>
            <person name="Oberbeckmann S."/>
            <person name="Bunk B."/>
            <person name="Jeske O."/>
            <person name="Meyerdierks A."/>
            <person name="Storesund J.E."/>
            <person name="Kallscheuer N."/>
            <person name="Luecker S."/>
            <person name="Lage O.M."/>
            <person name="Pohl T."/>
            <person name="Merkel B.J."/>
            <person name="Hornburger P."/>
            <person name="Mueller R.-W."/>
            <person name="Bruemmer F."/>
            <person name="Labrenz M."/>
            <person name="Spormann A.M."/>
            <person name="Op den Camp H."/>
            <person name="Overmann J."/>
            <person name="Amann R."/>
            <person name="Jetten M.S.M."/>
            <person name="Mascher T."/>
            <person name="Medema M.H."/>
            <person name="Devos D.P."/>
            <person name="Kaster A.-K."/>
            <person name="Ovreas L."/>
            <person name="Rohde M."/>
            <person name="Galperin M.Y."/>
            <person name="Jogler C."/>
        </authorList>
    </citation>
    <scope>NUCLEOTIDE SEQUENCE [LARGE SCALE GENOMIC DNA]</scope>
    <source>
        <strain evidence="9 10">Pr1d</strain>
    </source>
</reference>
<evidence type="ECO:0000256" key="3">
    <source>
        <dbReference type="ARBA" id="ARBA00022475"/>
    </source>
</evidence>
<evidence type="ECO:0000256" key="2">
    <source>
        <dbReference type="ARBA" id="ARBA00007430"/>
    </source>
</evidence>
<evidence type="ECO:0000313" key="10">
    <source>
        <dbReference type="Proteomes" id="UP000323917"/>
    </source>
</evidence>
<feature type="transmembrane region" description="Helical" evidence="8">
    <location>
        <begin position="142"/>
        <end position="159"/>
    </location>
</feature>
<feature type="transmembrane region" description="Helical" evidence="8">
    <location>
        <begin position="198"/>
        <end position="218"/>
    </location>
</feature>
<feature type="transmembrane region" description="Helical" evidence="8">
    <location>
        <begin position="473"/>
        <end position="496"/>
    </location>
</feature>
<feature type="transmembrane region" description="Helical" evidence="8">
    <location>
        <begin position="316"/>
        <end position="335"/>
    </location>
</feature>
<keyword evidence="5 8" id="KW-1133">Transmembrane helix</keyword>
<organism evidence="9 10">
    <name type="scientific">Bythopirellula goksoeyrii</name>
    <dbReference type="NCBI Taxonomy" id="1400387"/>
    <lineage>
        <taxon>Bacteria</taxon>
        <taxon>Pseudomonadati</taxon>
        <taxon>Planctomycetota</taxon>
        <taxon>Planctomycetia</taxon>
        <taxon>Pirellulales</taxon>
        <taxon>Lacipirellulaceae</taxon>
        <taxon>Bythopirellula</taxon>
    </lineage>
</organism>
<feature type="transmembrane region" description="Helical" evidence="8">
    <location>
        <begin position="281"/>
        <end position="304"/>
    </location>
</feature>
<comment type="similarity">
    <text evidence="2">Belongs to the polysaccharide synthase family.</text>
</comment>
<evidence type="ECO:0000313" key="9">
    <source>
        <dbReference type="EMBL" id="QEG34700.1"/>
    </source>
</evidence>
<gene>
    <name evidence="9" type="primary">tuaB_1</name>
    <name evidence="9" type="ORF">Pr1d_19820</name>
</gene>
<feature type="transmembrane region" description="Helical" evidence="8">
    <location>
        <begin position="106"/>
        <end position="130"/>
    </location>
</feature>
<dbReference type="GO" id="GO:0005886">
    <property type="term" value="C:plasma membrane"/>
    <property type="evidence" value="ECO:0007669"/>
    <property type="project" value="UniProtKB-SubCell"/>
</dbReference>
<dbReference type="Pfam" id="PF13440">
    <property type="entry name" value="Polysacc_synt_3"/>
    <property type="match status" value="1"/>
</dbReference>
<evidence type="ECO:0000256" key="4">
    <source>
        <dbReference type="ARBA" id="ARBA00022692"/>
    </source>
</evidence>
<feature type="transmembrane region" description="Helical" evidence="8">
    <location>
        <begin position="347"/>
        <end position="366"/>
    </location>
</feature>
<dbReference type="AlphaFoldDB" id="A0A5B9QAX0"/>
<keyword evidence="3" id="KW-1003">Cell membrane</keyword>
<feature type="region of interest" description="Disordered" evidence="7">
    <location>
        <begin position="1"/>
        <end position="22"/>
    </location>
</feature>
<feature type="transmembrane region" description="Helical" evidence="8">
    <location>
        <begin position="412"/>
        <end position="433"/>
    </location>
</feature>
<dbReference type="RefSeq" id="WP_148073316.1">
    <property type="nucleotide sequence ID" value="NZ_CP042913.1"/>
</dbReference>
<keyword evidence="6 8" id="KW-0472">Membrane</keyword>
<comment type="subcellular location">
    <subcellularLocation>
        <location evidence="1">Cell membrane</location>
        <topology evidence="1">Multi-pass membrane protein</topology>
    </subcellularLocation>
</comment>
<dbReference type="EMBL" id="CP042913">
    <property type="protein sequence ID" value="QEG34700.1"/>
    <property type="molecule type" value="Genomic_DNA"/>
</dbReference>
<dbReference type="KEGG" id="bgok:Pr1d_19820"/>
<dbReference type="Proteomes" id="UP000323917">
    <property type="component" value="Chromosome"/>
</dbReference>
<accession>A0A5B9QAX0</accession>
<evidence type="ECO:0000256" key="5">
    <source>
        <dbReference type="ARBA" id="ARBA00022989"/>
    </source>
</evidence>
<dbReference type="InterPro" id="IPR050833">
    <property type="entry name" value="Poly_Biosynth_Transport"/>
</dbReference>
<dbReference type="PANTHER" id="PTHR30250">
    <property type="entry name" value="PST FAMILY PREDICTED COLANIC ACID TRANSPORTER"/>
    <property type="match status" value="1"/>
</dbReference>
<dbReference type="PANTHER" id="PTHR30250:SF10">
    <property type="entry name" value="LIPOPOLYSACCHARIDE BIOSYNTHESIS PROTEIN WZXC"/>
    <property type="match status" value="1"/>
</dbReference>
<evidence type="ECO:0000256" key="6">
    <source>
        <dbReference type="ARBA" id="ARBA00023136"/>
    </source>
</evidence>
<feature type="compositionally biased region" description="Polar residues" evidence="7">
    <location>
        <begin position="1"/>
        <end position="17"/>
    </location>
</feature>
<feature type="transmembrane region" description="Helical" evidence="8">
    <location>
        <begin position="171"/>
        <end position="192"/>
    </location>
</feature>
<protein>
    <submittedName>
        <fullName evidence="9">Teichuronic acid biosynthesis protein TuaB</fullName>
    </submittedName>
</protein>
<sequence>MQSLQSENDGKNTSTAEVVSGERLPSQKALGKTAGSGFTWLSLTLAVGKLLSFVTQIVLGRLLLDEDFGVFAIATSIANFLRILNDGGVAQVLIQRGPALFEKWTAPAFWIGICFSLFTGIFLAAASPWIAALYGDSQLVPLLWVFALTIVISAPTTLFKAKLRIELRFRTLAWVGTVWFFLRYLGVIYLAYRGYGAMSFVLPLPLASLFECVAFYILTRMTPWKGGWQLHLWPSILGNSTWAMLSAFARGLARNGDYIVLGLLVSPSLVGQYFFGYQLTAQFAILMASNVQFVLFPVLSHLATDPGRQSRAIIKTIRVMMLVSCPICLLVAINIEVLEAVLWDKKWSMAVPLMQIFSIVAPIRLIPDIVHAAITSRGEFRRSANLFLLEGAFLMLSVWLAASITGANITGIALIVATLQTGFSLALTMIVLSNFKISISLIVKALMPAWLCSMGAALITVKIGNAITTDGQYFVLLAANTAIFCALFLLFMRLFFSRRLAELAGIIPPPWDSFLLRSLFLDSSAWQN</sequence>
<feature type="transmembrane region" description="Helical" evidence="8">
    <location>
        <begin position="445"/>
        <end position="467"/>
    </location>
</feature>
<evidence type="ECO:0000256" key="1">
    <source>
        <dbReference type="ARBA" id="ARBA00004651"/>
    </source>
</evidence>
<name>A0A5B9QAX0_9BACT</name>
<proteinExistence type="inferred from homology"/>
<feature type="transmembrane region" description="Helical" evidence="8">
    <location>
        <begin position="386"/>
        <end position="406"/>
    </location>
</feature>
<dbReference type="OrthoDB" id="255818at2"/>
<feature type="transmembrane region" description="Helical" evidence="8">
    <location>
        <begin position="258"/>
        <end position="275"/>
    </location>
</feature>
<keyword evidence="10" id="KW-1185">Reference proteome</keyword>
<keyword evidence="4 8" id="KW-0812">Transmembrane</keyword>